<gene>
    <name evidence="1" type="ORF">AJ80_08290</name>
</gene>
<dbReference type="AlphaFoldDB" id="A0A2B7XAD5"/>
<dbReference type="EMBL" id="PDNA01000185">
    <property type="protein sequence ID" value="PGH05733.1"/>
    <property type="molecule type" value="Genomic_DNA"/>
</dbReference>
<keyword evidence="2" id="KW-1185">Reference proteome</keyword>
<name>A0A2B7XAD5_POLH7</name>
<comment type="caution">
    <text evidence="1">The sequence shown here is derived from an EMBL/GenBank/DDBJ whole genome shotgun (WGS) entry which is preliminary data.</text>
</comment>
<dbReference type="Proteomes" id="UP000224634">
    <property type="component" value="Unassembled WGS sequence"/>
</dbReference>
<sequence length="124" mass="13287">MPSAKCQKCCGTLFGEVAYDSYSRDPTLLVGLDESSCFNSEGVDDGEGFVFQEVPMVDGAILVRKFAISLPRDTVAITPADGGNIIVWQNDSDGLPVVKPINTDTRCGRPPVEMSAISTARSRN</sequence>
<evidence type="ECO:0000313" key="2">
    <source>
        <dbReference type="Proteomes" id="UP000224634"/>
    </source>
</evidence>
<evidence type="ECO:0000313" key="1">
    <source>
        <dbReference type="EMBL" id="PGH05733.1"/>
    </source>
</evidence>
<reference evidence="1 2" key="1">
    <citation type="submission" date="2017-10" db="EMBL/GenBank/DDBJ databases">
        <title>Comparative genomics in systemic dimorphic fungi from Ajellomycetaceae.</title>
        <authorList>
            <person name="Munoz J.F."/>
            <person name="Mcewen J.G."/>
            <person name="Clay O.K."/>
            <person name="Cuomo C.A."/>
        </authorList>
    </citation>
    <scope>NUCLEOTIDE SEQUENCE [LARGE SCALE GENOMIC DNA]</scope>
    <source>
        <strain evidence="1 2">UAMH7299</strain>
    </source>
</reference>
<organism evidence="1 2">
    <name type="scientific">Polytolypa hystricis (strain UAMH7299)</name>
    <dbReference type="NCBI Taxonomy" id="1447883"/>
    <lineage>
        <taxon>Eukaryota</taxon>
        <taxon>Fungi</taxon>
        <taxon>Dikarya</taxon>
        <taxon>Ascomycota</taxon>
        <taxon>Pezizomycotina</taxon>
        <taxon>Eurotiomycetes</taxon>
        <taxon>Eurotiomycetidae</taxon>
        <taxon>Onygenales</taxon>
        <taxon>Onygenales incertae sedis</taxon>
        <taxon>Polytolypa</taxon>
    </lineage>
</organism>
<accession>A0A2B7XAD5</accession>
<protein>
    <submittedName>
        <fullName evidence="1">Uncharacterized protein</fullName>
    </submittedName>
</protein>
<proteinExistence type="predicted"/>